<dbReference type="EMBL" id="BMED01000005">
    <property type="protein sequence ID" value="GGC91504.1"/>
    <property type="molecule type" value="Genomic_DNA"/>
</dbReference>
<feature type="signal peptide" evidence="2">
    <location>
        <begin position="1"/>
        <end position="29"/>
    </location>
</feature>
<gene>
    <name evidence="3" type="ORF">GCM10011396_43480</name>
</gene>
<keyword evidence="4" id="KW-1185">Reference proteome</keyword>
<feature type="chain" id="PRO_5037387088" evidence="2">
    <location>
        <begin position="30"/>
        <end position="838"/>
    </location>
</feature>
<feature type="compositionally biased region" description="Polar residues" evidence="1">
    <location>
        <begin position="672"/>
        <end position="681"/>
    </location>
</feature>
<feature type="compositionally biased region" description="Basic and acidic residues" evidence="1">
    <location>
        <begin position="784"/>
        <end position="797"/>
    </location>
</feature>
<feature type="compositionally biased region" description="Basic and acidic residues" evidence="1">
    <location>
        <begin position="682"/>
        <end position="696"/>
    </location>
</feature>
<dbReference type="RefSeq" id="WP_188568230.1">
    <property type="nucleotide sequence ID" value="NZ_BMED01000005.1"/>
</dbReference>
<evidence type="ECO:0000313" key="3">
    <source>
        <dbReference type="EMBL" id="GGC91504.1"/>
    </source>
</evidence>
<reference evidence="3" key="1">
    <citation type="journal article" date="2014" name="Int. J. Syst. Evol. Microbiol.">
        <title>Complete genome sequence of Corynebacterium casei LMG S-19264T (=DSM 44701T), isolated from a smear-ripened cheese.</title>
        <authorList>
            <consortium name="US DOE Joint Genome Institute (JGI-PGF)"/>
            <person name="Walter F."/>
            <person name="Albersmeier A."/>
            <person name="Kalinowski J."/>
            <person name="Ruckert C."/>
        </authorList>
    </citation>
    <scope>NUCLEOTIDE SEQUENCE</scope>
    <source>
        <strain evidence="3">CGMCC 1.10998</strain>
    </source>
</reference>
<protein>
    <submittedName>
        <fullName evidence="3">Proline-rich exported protein</fullName>
    </submittedName>
</protein>
<feature type="compositionally biased region" description="Basic and acidic residues" evidence="1">
    <location>
        <begin position="545"/>
        <end position="557"/>
    </location>
</feature>
<feature type="compositionally biased region" description="Basic and acidic residues" evidence="1">
    <location>
        <begin position="820"/>
        <end position="838"/>
    </location>
</feature>
<feature type="compositionally biased region" description="Pro residues" evidence="1">
    <location>
        <begin position="798"/>
        <end position="817"/>
    </location>
</feature>
<feature type="compositionally biased region" description="Polar residues" evidence="1">
    <location>
        <begin position="499"/>
        <end position="517"/>
    </location>
</feature>
<feature type="compositionally biased region" description="Polar residues" evidence="1">
    <location>
        <begin position="727"/>
        <end position="737"/>
    </location>
</feature>
<dbReference type="PANTHER" id="PTHR38731:SF3">
    <property type="entry name" value="BLL6125 PROTEIN"/>
    <property type="match status" value="1"/>
</dbReference>
<dbReference type="Pfam" id="PF20245">
    <property type="entry name" value="DUF6600"/>
    <property type="match status" value="1"/>
</dbReference>
<evidence type="ECO:0000256" key="1">
    <source>
        <dbReference type="SAM" id="MobiDB-lite"/>
    </source>
</evidence>
<accession>A0A916XQP2</accession>
<evidence type="ECO:0000256" key="2">
    <source>
        <dbReference type="SAM" id="SignalP"/>
    </source>
</evidence>
<keyword evidence="2" id="KW-0732">Signal</keyword>
<dbReference type="AlphaFoldDB" id="A0A916XQP2"/>
<dbReference type="PANTHER" id="PTHR38731">
    <property type="entry name" value="LIPL45-RELATED LIPOPROTEIN-RELATED"/>
    <property type="match status" value="1"/>
</dbReference>
<evidence type="ECO:0000313" key="4">
    <source>
        <dbReference type="Proteomes" id="UP000637423"/>
    </source>
</evidence>
<feature type="compositionally biased region" description="Polar residues" evidence="1">
    <location>
        <begin position="597"/>
        <end position="612"/>
    </location>
</feature>
<comment type="caution">
    <text evidence="3">The sequence shown here is derived from an EMBL/GenBank/DDBJ whole genome shotgun (WGS) entry which is preliminary data.</text>
</comment>
<reference evidence="3" key="2">
    <citation type="submission" date="2020-09" db="EMBL/GenBank/DDBJ databases">
        <authorList>
            <person name="Sun Q."/>
            <person name="Zhou Y."/>
        </authorList>
    </citation>
    <scope>NUCLEOTIDE SEQUENCE</scope>
    <source>
        <strain evidence="3">CGMCC 1.10998</strain>
    </source>
</reference>
<feature type="compositionally biased region" description="Basic and acidic residues" evidence="1">
    <location>
        <begin position="704"/>
        <end position="724"/>
    </location>
</feature>
<name>A0A916XQP2_9BURK</name>
<feature type="compositionally biased region" description="Polar residues" evidence="1">
    <location>
        <begin position="626"/>
        <end position="646"/>
    </location>
</feature>
<dbReference type="InterPro" id="IPR046535">
    <property type="entry name" value="DUF6600"/>
</dbReference>
<dbReference type="Proteomes" id="UP000637423">
    <property type="component" value="Unassembled WGS sequence"/>
</dbReference>
<organism evidence="3 4">
    <name type="scientific">Undibacterium terreum</name>
    <dbReference type="NCBI Taxonomy" id="1224302"/>
    <lineage>
        <taxon>Bacteria</taxon>
        <taxon>Pseudomonadati</taxon>
        <taxon>Pseudomonadota</taxon>
        <taxon>Betaproteobacteria</taxon>
        <taxon>Burkholderiales</taxon>
        <taxon>Oxalobacteraceae</taxon>
        <taxon>Undibacterium</taxon>
    </lineage>
</organism>
<proteinExistence type="predicted"/>
<feature type="compositionally biased region" description="Polar residues" evidence="1">
    <location>
        <begin position="571"/>
        <end position="580"/>
    </location>
</feature>
<sequence length="838" mass="90608">MTFFTSSNTLLRVLACSAVLLSALGNAHAQSDPPGRVARLNYISGNVTFAPAASDQWAYAETNRPLTTGDSVWADRGARAELHVGSTAVRLESMTSVNILDLSDNMLQLKLSQGSLNLRVRSLPGDQNIEIDTPNLAFIVQEPGEYRLNVAEDGSATTVTVRQGIGIAYGDNDSLTLHENEQMRFAGTNLAQAALGSAAPYDSFDVWARDRDRAEEASPSARYVSREIIGYEQLDSYGTWTNDPEYGAVWAPRVIAVGWSPYRTGHWTWVAPWGWTWIDDAPWGFAPYHYGRWAQIHSRWCWVPGPILHTRPVYAPALVAFVGGGSGVSVGLSITSGRSRGPGVAWFPLAPGESYRPGYHASPHYFNRINETVVINRTTINNNTQNVYINQHVANAVTAVPAAAFVRGQSVGPMARPLRPNEFGKAEIATAAPQFAPVKESILGGAKPAGMPSGAHFMQRPVVATVAPPVAPGRQDALAQQFAQHPGATIPGVGPAFVRQQNTGPSNAGSSVRNSGNFGAPEGRGRQPSPMPEQSAVRLVAGHSPDARRNDVNEKRPAPMPAQPTVLGNMPPNSSGNQPKTMPVPTYLDAERRPQNAPANTEAGTGRNNPQFRENPAREVNGNVPRPSNTAAPFDTGNRQQVQTPGNDAGRNVPRSSLPSPAAPAAAAIPATNPQVSQPPRENSRQEYRPVLERNGRGNLPVEQPRDAQRDMRDVQRDAQRDAARNQGGNPAENSARFQHVQPQPAAPVRGEQPQPMPARPVARAQEIPQPQPPQQAQPQVQPQRREPAPEIRREVPRPAPVAQPAPMPAPAAPAPQPARQEKENREKVERFNQKKAE</sequence>
<feature type="compositionally biased region" description="Low complexity" evidence="1">
    <location>
        <begin position="654"/>
        <end position="671"/>
    </location>
</feature>
<feature type="region of interest" description="Disordered" evidence="1">
    <location>
        <begin position="486"/>
        <end position="838"/>
    </location>
</feature>